<reference evidence="5 6" key="1">
    <citation type="submission" date="2024-03" db="EMBL/GenBank/DDBJ databases">
        <authorList>
            <person name="Jo J.-H."/>
        </authorList>
    </citation>
    <scope>NUCLEOTIDE SEQUENCE [LARGE SCALE GENOMIC DNA]</scope>
    <source>
        <strain evidence="5 6">AS3R-12</strain>
    </source>
</reference>
<gene>
    <name evidence="5" type="ORF">WG900_12980</name>
</gene>
<keyword evidence="2 5" id="KW-0238">DNA-binding</keyword>
<dbReference type="Gene3D" id="3.40.50.2300">
    <property type="match status" value="2"/>
</dbReference>
<keyword evidence="6" id="KW-1185">Reference proteome</keyword>
<dbReference type="InterPro" id="IPR046335">
    <property type="entry name" value="LacI/GalR-like_sensor"/>
</dbReference>
<evidence type="ECO:0000313" key="5">
    <source>
        <dbReference type="EMBL" id="MEJ6010830.1"/>
    </source>
</evidence>
<dbReference type="GO" id="GO:0003677">
    <property type="term" value="F:DNA binding"/>
    <property type="evidence" value="ECO:0007669"/>
    <property type="project" value="UniProtKB-KW"/>
</dbReference>
<dbReference type="Pfam" id="PF00356">
    <property type="entry name" value="LacI"/>
    <property type="match status" value="1"/>
</dbReference>
<dbReference type="Gene3D" id="1.10.260.40">
    <property type="entry name" value="lambda repressor-like DNA-binding domains"/>
    <property type="match status" value="1"/>
</dbReference>
<sequence length="337" mass="35531">MNSSVTIEKVAQISGVSAKTVSRVLRHKGSGYSESTRAKVEAVAAQLGYSPNGSARALASSQSFLIALIFDNKNAGYVLELQLGAAHRCRQSGYHLVIKSVGDGVDAVERVRGLLDATRLHGAILAPPLCEDRAVVDLLVSRGVPCVRIAPSADRPSTQSIRIDDRGAARAATRHLLSLGHDRIAFIGGPARGPAAAERRAGFEEAIASSSRPVAAIIRLGDFTFKSGLDHGMELLGHDEGPTAIFAANDEMAFGVIAAANQVRLGIPHDVSVMGFDDSPAARVVRPQLTTVRQPVREMADAAVAQLLAEKAVSPTRLPMEPELVIRGSTGFARSVP</sequence>
<evidence type="ECO:0000256" key="1">
    <source>
        <dbReference type="ARBA" id="ARBA00023015"/>
    </source>
</evidence>
<name>A0ABU8SA36_9SPHN</name>
<feature type="domain" description="HTH lacI-type" evidence="4">
    <location>
        <begin position="5"/>
        <end position="60"/>
    </location>
</feature>
<dbReference type="PANTHER" id="PTHR30146">
    <property type="entry name" value="LACI-RELATED TRANSCRIPTIONAL REPRESSOR"/>
    <property type="match status" value="1"/>
</dbReference>
<evidence type="ECO:0000256" key="2">
    <source>
        <dbReference type="ARBA" id="ARBA00023125"/>
    </source>
</evidence>
<dbReference type="CDD" id="cd01392">
    <property type="entry name" value="HTH_LacI"/>
    <property type="match status" value="1"/>
</dbReference>
<dbReference type="PANTHER" id="PTHR30146:SF153">
    <property type="entry name" value="LACTOSE OPERON REPRESSOR"/>
    <property type="match status" value="1"/>
</dbReference>
<dbReference type="SUPFAM" id="SSF53822">
    <property type="entry name" value="Periplasmic binding protein-like I"/>
    <property type="match status" value="1"/>
</dbReference>
<evidence type="ECO:0000313" key="6">
    <source>
        <dbReference type="Proteomes" id="UP001379235"/>
    </source>
</evidence>
<dbReference type="RefSeq" id="WP_339967654.1">
    <property type="nucleotide sequence ID" value="NZ_JBBHJY010000006.1"/>
</dbReference>
<dbReference type="CDD" id="cd01545">
    <property type="entry name" value="PBP1_SalR"/>
    <property type="match status" value="1"/>
</dbReference>
<keyword evidence="3" id="KW-0804">Transcription</keyword>
<dbReference type="Pfam" id="PF13377">
    <property type="entry name" value="Peripla_BP_3"/>
    <property type="match status" value="1"/>
</dbReference>
<dbReference type="PROSITE" id="PS50932">
    <property type="entry name" value="HTH_LACI_2"/>
    <property type="match status" value="1"/>
</dbReference>
<organism evidence="5 6">
    <name type="scientific">Novosphingobium aquae</name>
    <dbReference type="NCBI Taxonomy" id="3133435"/>
    <lineage>
        <taxon>Bacteria</taxon>
        <taxon>Pseudomonadati</taxon>
        <taxon>Pseudomonadota</taxon>
        <taxon>Alphaproteobacteria</taxon>
        <taxon>Sphingomonadales</taxon>
        <taxon>Sphingomonadaceae</taxon>
        <taxon>Novosphingobium</taxon>
    </lineage>
</organism>
<dbReference type="InterPro" id="IPR010982">
    <property type="entry name" value="Lambda_DNA-bd_dom_sf"/>
</dbReference>
<dbReference type="InterPro" id="IPR028082">
    <property type="entry name" value="Peripla_BP_I"/>
</dbReference>
<dbReference type="SUPFAM" id="SSF47413">
    <property type="entry name" value="lambda repressor-like DNA-binding domains"/>
    <property type="match status" value="1"/>
</dbReference>
<dbReference type="EMBL" id="JBBHJY010000006">
    <property type="protein sequence ID" value="MEJ6010830.1"/>
    <property type="molecule type" value="Genomic_DNA"/>
</dbReference>
<accession>A0ABU8SA36</accession>
<dbReference type="InterPro" id="IPR000843">
    <property type="entry name" value="HTH_LacI"/>
</dbReference>
<protein>
    <submittedName>
        <fullName evidence="5">LacI family DNA-binding transcriptional regulator</fullName>
    </submittedName>
</protein>
<keyword evidence="1" id="KW-0805">Transcription regulation</keyword>
<evidence type="ECO:0000259" key="4">
    <source>
        <dbReference type="PROSITE" id="PS50932"/>
    </source>
</evidence>
<comment type="caution">
    <text evidence="5">The sequence shown here is derived from an EMBL/GenBank/DDBJ whole genome shotgun (WGS) entry which is preliminary data.</text>
</comment>
<evidence type="ECO:0000256" key="3">
    <source>
        <dbReference type="ARBA" id="ARBA00023163"/>
    </source>
</evidence>
<proteinExistence type="predicted"/>
<dbReference type="SMART" id="SM00354">
    <property type="entry name" value="HTH_LACI"/>
    <property type="match status" value="1"/>
</dbReference>
<dbReference type="Proteomes" id="UP001379235">
    <property type="component" value="Unassembled WGS sequence"/>
</dbReference>